<dbReference type="GeneID" id="94196431"/>
<keyword evidence="2" id="KW-1185">Reference proteome</keyword>
<dbReference type="Proteomes" id="UP001497744">
    <property type="component" value="Unassembled WGS sequence"/>
</dbReference>
<reference evidence="1 2" key="1">
    <citation type="submission" date="2021-06" db="EMBL/GenBank/DDBJ databases">
        <title>Genome sequence of Babesia caballi.</title>
        <authorList>
            <person name="Yamagishi J."/>
            <person name="Kidaka T."/>
            <person name="Ochi A."/>
        </authorList>
    </citation>
    <scope>NUCLEOTIDE SEQUENCE [LARGE SCALE GENOMIC DNA]</scope>
    <source>
        <strain evidence="1">USDA-D6B2</strain>
    </source>
</reference>
<sequence length="109" mass="11606">MQHHAGEGVEGVPRRGAALFPRRKVVMQIAQPGLVQLLNVAQLAPGQHAGEHGVHPLDRTHHNTHFLALAHGEQRGDELVVEGAALGGEHRHGVQGVVEGGDGLLVWAR</sequence>
<dbReference type="EMBL" id="BPLF01000004">
    <property type="protein sequence ID" value="GIX64950.1"/>
    <property type="molecule type" value="Genomic_DNA"/>
</dbReference>
<dbReference type="GO" id="GO:0016874">
    <property type="term" value="F:ligase activity"/>
    <property type="evidence" value="ECO:0007669"/>
    <property type="project" value="UniProtKB-KW"/>
</dbReference>
<comment type="caution">
    <text evidence="1">The sequence shown here is derived from an EMBL/GenBank/DDBJ whole genome shotgun (WGS) entry which is preliminary data.</text>
</comment>
<dbReference type="RefSeq" id="XP_067717019.1">
    <property type="nucleotide sequence ID" value="XM_067860918.1"/>
</dbReference>
<keyword evidence="1" id="KW-0436">Ligase</keyword>
<dbReference type="AlphaFoldDB" id="A0AAV4LZ87"/>
<accession>A0AAV4LZ87</accession>
<protein>
    <submittedName>
        <fullName evidence="1">Methionine-tRNA ligase</fullName>
    </submittedName>
</protein>
<name>A0AAV4LZ87_BABCB</name>
<gene>
    <name evidence="1" type="ORF">BcabD6B2_43850</name>
</gene>
<organism evidence="1 2">
    <name type="scientific">Babesia caballi</name>
    <dbReference type="NCBI Taxonomy" id="5871"/>
    <lineage>
        <taxon>Eukaryota</taxon>
        <taxon>Sar</taxon>
        <taxon>Alveolata</taxon>
        <taxon>Apicomplexa</taxon>
        <taxon>Aconoidasida</taxon>
        <taxon>Piroplasmida</taxon>
        <taxon>Babesiidae</taxon>
        <taxon>Babesia</taxon>
    </lineage>
</organism>
<evidence type="ECO:0000313" key="2">
    <source>
        <dbReference type="Proteomes" id="UP001497744"/>
    </source>
</evidence>
<proteinExistence type="predicted"/>
<evidence type="ECO:0000313" key="1">
    <source>
        <dbReference type="EMBL" id="GIX64950.1"/>
    </source>
</evidence>